<organism evidence="3 4">
    <name type="scientific">Mycena citricolor</name>
    <dbReference type="NCBI Taxonomy" id="2018698"/>
    <lineage>
        <taxon>Eukaryota</taxon>
        <taxon>Fungi</taxon>
        <taxon>Dikarya</taxon>
        <taxon>Basidiomycota</taxon>
        <taxon>Agaricomycotina</taxon>
        <taxon>Agaricomycetes</taxon>
        <taxon>Agaricomycetidae</taxon>
        <taxon>Agaricales</taxon>
        <taxon>Marasmiineae</taxon>
        <taxon>Mycenaceae</taxon>
        <taxon>Mycena</taxon>
    </lineage>
</organism>
<dbReference type="SUPFAM" id="SSF53067">
    <property type="entry name" value="Actin-like ATPase domain"/>
    <property type="match status" value="2"/>
</dbReference>
<dbReference type="InterPro" id="IPR004000">
    <property type="entry name" value="Actin"/>
</dbReference>
<dbReference type="AlphaFoldDB" id="A0AAD2HBX8"/>
<dbReference type="InterPro" id="IPR043129">
    <property type="entry name" value="ATPase_NBD"/>
</dbReference>
<dbReference type="CDD" id="cd10208">
    <property type="entry name" value="ASKHA_NBD_ScArp9-like"/>
    <property type="match status" value="1"/>
</dbReference>
<evidence type="ECO:0000313" key="4">
    <source>
        <dbReference type="Proteomes" id="UP001295794"/>
    </source>
</evidence>
<reference evidence="3" key="1">
    <citation type="submission" date="2023-11" db="EMBL/GenBank/DDBJ databases">
        <authorList>
            <person name="De Vega J J."/>
            <person name="De Vega J J."/>
        </authorList>
    </citation>
    <scope>NUCLEOTIDE SEQUENCE</scope>
</reference>
<dbReference type="EMBL" id="CAVNYO010000399">
    <property type="protein sequence ID" value="CAK5273854.1"/>
    <property type="molecule type" value="Genomic_DNA"/>
</dbReference>
<dbReference type="PANTHER" id="PTHR11937">
    <property type="entry name" value="ACTIN"/>
    <property type="match status" value="1"/>
</dbReference>
<evidence type="ECO:0008006" key="5">
    <source>
        <dbReference type="Google" id="ProtNLM"/>
    </source>
</evidence>
<proteinExistence type="inferred from homology"/>
<dbReference type="SMART" id="SM00268">
    <property type="entry name" value="ACTIN"/>
    <property type="match status" value="1"/>
</dbReference>
<dbReference type="Gene3D" id="3.30.420.40">
    <property type="match status" value="3"/>
</dbReference>
<evidence type="ECO:0000313" key="2">
    <source>
        <dbReference type="EMBL" id="CAK5267796.1"/>
    </source>
</evidence>
<dbReference type="Proteomes" id="UP001295794">
    <property type="component" value="Unassembled WGS sequence"/>
</dbReference>
<evidence type="ECO:0000256" key="1">
    <source>
        <dbReference type="RuleBase" id="RU000487"/>
    </source>
</evidence>
<comment type="caution">
    <text evidence="3">The sequence shown here is derived from an EMBL/GenBank/DDBJ whole genome shotgun (WGS) entry which is preliminary data.</text>
</comment>
<sequence length="485" mass="53549">MTPFRDSTVIIIEVGRTEIRAGLGLHELLKTPSVELKARVGLPRDASSSSTDANEQRAYAVKDYILGTQLDEALASDPDMNIFWPFADGEVKDWTQAEAIWKYVLFNQLQRRRVQNESPVLLSLPAGMTTRDSCERIGQIFFERFNVAGFGILDRPIGQIYAANTLSGIVVDIGYHVTDITPIYEGFVVQQARTSTKVGTRDCLDYLAFLLRSNSSVMSVLSPADAPLDPVELNKKLLELVDFIWKEGYVKVPSDGETAGGEDEGVTDIAAVIVAGKERALIESGMKKRATAKASAAEQQRAREMEAMDLITVEFQGKSLTLGKERHRMCEPLFDPSLMRIVASNVDPTRGKAQLQWALQDAVGHSISQADVDHRPYIWNGIFVTGELTRHVKGIGVALQSRVSPYIANPDLQTDVQARSAKILSLPEYFPEYRDTGNNFAAFLGASIVAKITFINEPQSKNFVSKADYSSRGPRSVIELAPTLF</sequence>
<protein>
    <recommendedName>
        <fullName evidence="5">Actin-related protein</fullName>
    </recommendedName>
</protein>
<accession>A0AAD2HBX8</accession>
<keyword evidence="4" id="KW-1185">Reference proteome</keyword>
<dbReference type="EMBL" id="CAVNYO010000134">
    <property type="protein sequence ID" value="CAK5267796.1"/>
    <property type="molecule type" value="Genomic_DNA"/>
</dbReference>
<evidence type="ECO:0000313" key="3">
    <source>
        <dbReference type="EMBL" id="CAK5273854.1"/>
    </source>
</evidence>
<gene>
    <name evidence="2" type="ORF">MYCIT1_LOCUS10616</name>
    <name evidence="3" type="ORF">MYCIT1_LOCUS20613</name>
</gene>
<dbReference type="Pfam" id="PF00022">
    <property type="entry name" value="Actin"/>
    <property type="match status" value="2"/>
</dbReference>
<name>A0AAD2HBX8_9AGAR</name>
<comment type="similarity">
    <text evidence="1">Belongs to the actin family.</text>
</comment>